<keyword evidence="4" id="KW-0223">Dioxygenase</keyword>
<name>D3SPR2_THEAH</name>
<keyword evidence="3" id="KW-0560">Oxidoreductase</keyword>
<dbReference type="RefSeq" id="WP_012991556.1">
    <property type="nucleotide sequence ID" value="NC_013894.1"/>
</dbReference>
<dbReference type="GO" id="GO:0018580">
    <property type="term" value="F:nitronate monooxygenase activity"/>
    <property type="evidence" value="ECO:0007669"/>
    <property type="project" value="InterPro"/>
</dbReference>
<accession>D3SPR2</accession>
<evidence type="ECO:0000313" key="5">
    <source>
        <dbReference type="Proteomes" id="UP000002043"/>
    </source>
</evidence>
<dbReference type="OrthoDB" id="9778912at2"/>
<dbReference type="SUPFAM" id="SSF51412">
    <property type="entry name" value="Inosine monophosphate dehydrogenase (IMPDH)"/>
    <property type="match status" value="1"/>
</dbReference>
<evidence type="ECO:0000256" key="3">
    <source>
        <dbReference type="ARBA" id="ARBA00023002"/>
    </source>
</evidence>
<dbReference type="KEGG" id="tal:Thal_0515"/>
<dbReference type="Pfam" id="PF03060">
    <property type="entry name" value="NMO"/>
    <property type="match status" value="1"/>
</dbReference>
<keyword evidence="1" id="KW-0285">Flavoprotein</keyword>
<proteinExistence type="predicted"/>
<dbReference type="STRING" id="638303.Thal_0515"/>
<dbReference type="GO" id="GO:0051213">
    <property type="term" value="F:dioxygenase activity"/>
    <property type="evidence" value="ECO:0007669"/>
    <property type="project" value="UniProtKB-KW"/>
</dbReference>
<evidence type="ECO:0000256" key="1">
    <source>
        <dbReference type="ARBA" id="ARBA00022630"/>
    </source>
</evidence>
<dbReference type="CDD" id="cd04730">
    <property type="entry name" value="NPD_like"/>
    <property type="match status" value="1"/>
</dbReference>
<dbReference type="InterPro" id="IPR013785">
    <property type="entry name" value="Aldolase_TIM"/>
</dbReference>
<dbReference type="PANTHER" id="PTHR32332">
    <property type="entry name" value="2-NITROPROPANE DIOXYGENASE"/>
    <property type="match status" value="1"/>
</dbReference>
<dbReference type="Proteomes" id="UP000002043">
    <property type="component" value="Chromosome"/>
</dbReference>
<sequence>MLPELKIGKIRLEIPIIQGGMGVGISWEKLAGAVAREGAMGVVSAVGTGYRFPELVKRDKFGRPIGSVYTHSKEALTILIKEAKRISQNRGAIGVNILCAITDYGRVVQDAIEAGADAIISGAGLPLRLPEYAEGSDVALIPIVSSARALNLICRTWEKKYKRLPDAVILEGPKSGGHQGFKYEECFMPEYQLENLFPSLLEEANRWGGIPVIVAGGVWSYQDIKWYIDRGAKGVQIATRFIATHECDAPPIYKEILLKAEEEDIILLKSPVGYPLRVVKTPFVERLLEGYNGWQGCVSHCVVPCNKGEEAKKVGFCIADRLGAAWLGNYEEGLFISGANGHLLKKQGIISVKELLEILTGKRPDPTLDHSLDARDSLAVPGSGN</sequence>
<dbReference type="AlphaFoldDB" id="D3SPR2"/>
<gene>
    <name evidence="4" type="ordered locus">Thal_0515</name>
</gene>
<keyword evidence="2" id="KW-0288">FMN</keyword>
<dbReference type="eggNOG" id="COG2070">
    <property type="taxonomic scope" value="Bacteria"/>
</dbReference>
<reference evidence="5" key="1">
    <citation type="journal article" date="2010" name="Stand. Genomic Sci.">
        <title>Complete genome sequence of Thermocrinis albus type strain (HI 11/12T).</title>
        <authorList>
            <person name="Wirth R."/>
            <person name="Sikorski J."/>
            <person name="Brambilla E."/>
            <person name="Misra M."/>
            <person name="Lapidus A."/>
            <person name="Copeland A."/>
            <person name="Nolan M."/>
            <person name="Lucas S."/>
            <person name="Chen F."/>
            <person name="Tice H."/>
            <person name="Cheng J.F."/>
            <person name="Han C."/>
            <person name="Detter J.C."/>
            <person name="Tapia R."/>
            <person name="Bruce D."/>
            <person name="Goodwin L."/>
            <person name="Pitluck S."/>
            <person name="Pati A."/>
            <person name="Anderson I."/>
            <person name="Ivanova N."/>
            <person name="Mavromatis K."/>
            <person name="Mikhailova N."/>
            <person name="Chen A."/>
            <person name="Palaniappan K."/>
            <person name="Bilek Y."/>
            <person name="Hader T."/>
            <person name="Land M."/>
            <person name="Hauser L."/>
            <person name="Chang Y.J."/>
            <person name="Jeffries C.D."/>
            <person name="Tindall B.J."/>
            <person name="Rohde M."/>
            <person name="Goker M."/>
            <person name="Bristow J."/>
            <person name="Eisen J.A."/>
            <person name="Markowitz V."/>
            <person name="Hugenholtz P."/>
            <person name="Kyrpides N.C."/>
            <person name="Klenk H.P."/>
        </authorList>
    </citation>
    <scope>NUCLEOTIDE SEQUENCE [LARGE SCALE GENOMIC DNA]</scope>
    <source>
        <strain evidence="5">DSM 14484 / JCM 11386 / HI 11/12</strain>
    </source>
</reference>
<dbReference type="PANTHER" id="PTHR32332:SF18">
    <property type="entry name" value="2-NITROPROPANE DIOXYGENASE"/>
    <property type="match status" value="1"/>
</dbReference>
<dbReference type="HOGENOM" id="CLU_038732_0_1_0"/>
<evidence type="ECO:0000313" key="4">
    <source>
        <dbReference type="EMBL" id="ADC89149.1"/>
    </source>
</evidence>
<protein>
    <submittedName>
        <fullName evidence="4">2-nitropropane dioxygenase NPD</fullName>
    </submittedName>
</protein>
<keyword evidence="5" id="KW-1185">Reference proteome</keyword>
<dbReference type="InterPro" id="IPR004136">
    <property type="entry name" value="NMO"/>
</dbReference>
<dbReference type="Gene3D" id="3.20.20.70">
    <property type="entry name" value="Aldolase class I"/>
    <property type="match status" value="1"/>
</dbReference>
<organism evidence="4 5">
    <name type="scientific">Thermocrinis albus (strain DSM 14484 / JCM 11386 / HI 11/12)</name>
    <dbReference type="NCBI Taxonomy" id="638303"/>
    <lineage>
        <taxon>Bacteria</taxon>
        <taxon>Pseudomonadati</taxon>
        <taxon>Aquificota</taxon>
        <taxon>Aquificia</taxon>
        <taxon>Aquificales</taxon>
        <taxon>Aquificaceae</taxon>
        <taxon>Thermocrinis</taxon>
    </lineage>
</organism>
<evidence type="ECO:0000256" key="2">
    <source>
        <dbReference type="ARBA" id="ARBA00022643"/>
    </source>
</evidence>
<dbReference type="EMBL" id="CP001931">
    <property type="protein sequence ID" value="ADC89149.1"/>
    <property type="molecule type" value="Genomic_DNA"/>
</dbReference>